<accession>A0A917ZXD3</accession>
<dbReference type="AlphaFoldDB" id="A0A917ZXD3"/>
<reference evidence="2" key="2">
    <citation type="submission" date="2020-09" db="EMBL/GenBank/DDBJ databases">
        <authorList>
            <person name="Sun Q."/>
            <person name="Zhou Y."/>
        </authorList>
    </citation>
    <scope>NUCLEOTIDE SEQUENCE</scope>
    <source>
        <strain evidence="2">CGMCC 4.7201</strain>
    </source>
</reference>
<dbReference type="PANTHER" id="PTHR43283">
    <property type="entry name" value="BETA-LACTAMASE-RELATED"/>
    <property type="match status" value="1"/>
</dbReference>
<protein>
    <submittedName>
        <fullName evidence="2">Serine hydrolase</fullName>
    </submittedName>
</protein>
<dbReference type="EMBL" id="BMMS01000030">
    <property type="protein sequence ID" value="GGO96839.1"/>
    <property type="molecule type" value="Genomic_DNA"/>
</dbReference>
<dbReference type="Pfam" id="PF00144">
    <property type="entry name" value="Beta-lactamase"/>
    <property type="match status" value="1"/>
</dbReference>
<dbReference type="SUPFAM" id="SSF56601">
    <property type="entry name" value="beta-lactamase/transpeptidase-like"/>
    <property type="match status" value="1"/>
</dbReference>
<dbReference type="Proteomes" id="UP000641932">
    <property type="component" value="Unassembled WGS sequence"/>
</dbReference>
<dbReference type="PANTHER" id="PTHR43283:SF3">
    <property type="entry name" value="BETA-LACTAMASE FAMILY PROTEIN (AFU_ORTHOLOGUE AFUA_5G07500)"/>
    <property type="match status" value="1"/>
</dbReference>
<dbReference type="InterPro" id="IPR050789">
    <property type="entry name" value="Diverse_Enzym_Activities"/>
</dbReference>
<evidence type="ECO:0000313" key="2">
    <source>
        <dbReference type="EMBL" id="GGO96839.1"/>
    </source>
</evidence>
<dbReference type="Gene3D" id="3.40.710.10">
    <property type="entry name" value="DD-peptidase/beta-lactamase superfamily"/>
    <property type="match status" value="1"/>
</dbReference>
<dbReference type="InterPro" id="IPR001466">
    <property type="entry name" value="Beta-lactam-related"/>
</dbReference>
<feature type="domain" description="Beta-lactamase-related" evidence="1">
    <location>
        <begin position="49"/>
        <end position="367"/>
    </location>
</feature>
<evidence type="ECO:0000259" key="1">
    <source>
        <dbReference type="Pfam" id="PF00144"/>
    </source>
</evidence>
<dbReference type="GO" id="GO:0016787">
    <property type="term" value="F:hydrolase activity"/>
    <property type="evidence" value="ECO:0007669"/>
    <property type="project" value="UniProtKB-KW"/>
</dbReference>
<keyword evidence="2" id="KW-0378">Hydrolase</keyword>
<gene>
    <name evidence="2" type="primary">ampC</name>
    <name evidence="2" type="ORF">GCM10012280_57270</name>
</gene>
<name>A0A917ZXD3_9ACTN</name>
<proteinExistence type="predicted"/>
<comment type="caution">
    <text evidence="2">The sequence shown here is derived from an EMBL/GenBank/DDBJ whole genome shotgun (WGS) entry which is preliminary data.</text>
</comment>
<dbReference type="InterPro" id="IPR012338">
    <property type="entry name" value="Beta-lactam/transpept-like"/>
</dbReference>
<reference evidence="2" key="1">
    <citation type="journal article" date="2014" name="Int. J. Syst. Evol. Microbiol.">
        <title>Complete genome sequence of Corynebacterium casei LMG S-19264T (=DSM 44701T), isolated from a smear-ripened cheese.</title>
        <authorList>
            <consortium name="US DOE Joint Genome Institute (JGI-PGF)"/>
            <person name="Walter F."/>
            <person name="Albersmeier A."/>
            <person name="Kalinowski J."/>
            <person name="Ruckert C."/>
        </authorList>
    </citation>
    <scope>NUCLEOTIDE SEQUENCE</scope>
    <source>
        <strain evidence="2">CGMCC 4.7201</strain>
    </source>
</reference>
<evidence type="ECO:0000313" key="3">
    <source>
        <dbReference type="Proteomes" id="UP000641932"/>
    </source>
</evidence>
<sequence>MVGADEECGFRRFYARPESSGRDTVPKPDGLDELEGPDKVGAWLRHRLPGLLAESRVPGAAVAVLAGDEVVEAAAGVLSTATGVGATVDSLFQIGSITKVVTATLVMQLVDEGRLDLDAPVRAVLPEFRIADERAARRITARQLLCHVAGFEGDVFTDTGKGDDCLERYVGVLHDVPQLFEPGGMFSYNNAGYCVLGRIVEVLRGEPFDVCARTHLFAPLGMTHTASDPYEAIVHRTAVGHTERAPGAPLEPSRVWALARSNAPAGSMLAMRPRDLLALARMHLAEGRGPDGGSVLSPASVRAMRRPQVTLPDIDQGTAWGLGWELFDLPGGTVFGHDGNTIGQSAFLRVVPERGVAVAIVTNGGLSRRVYAEVAGRVLGELGGVGLPAPPMPGVAAPTPEASRYVGTYTSSICETTVSGDAAGRLWLERNPLGVTADLDEAPYRTELVAWRGDTLLPVEPERGVHAPLAFLGDDGQGHALYLHTGRADRWASR</sequence>
<organism evidence="2 3">
    <name type="scientific">Wenjunlia tyrosinilytica</name>
    <dbReference type="NCBI Taxonomy" id="1544741"/>
    <lineage>
        <taxon>Bacteria</taxon>
        <taxon>Bacillati</taxon>
        <taxon>Actinomycetota</taxon>
        <taxon>Actinomycetes</taxon>
        <taxon>Kitasatosporales</taxon>
        <taxon>Streptomycetaceae</taxon>
        <taxon>Wenjunlia</taxon>
    </lineage>
</organism>
<keyword evidence="3" id="KW-1185">Reference proteome</keyword>